<evidence type="ECO:0000313" key="2">
    <source>
        <dbReference type="WBParaSite" id="Minc3s00038g02212"/>
    </source>
</evidence>
<sequence length="61" mass="7001">MRNTELVQVRNIQRVESSLFQTNDASSLLNSSLPEPFYLPNNIQTDSSIWITKQHHQKSSA</sequence>
<name>A0A914KNG8_MELIC</name>
<dbReference type="WBParaSite" id="Minc3s00038g02212">
    <property type="protein sequence ID" value="Minc3s00038g02212"/>
    <property type="gene ID" value="Minc3s00038g02212"/>
</dbReference>
<reference evidence="2" key="1">
    <citation type="submission" date="2022-11" db="UniProtKB">
        <authorList>
            <consortium name="WormBaseParasite"/>
        </authorList>
    </citation>
    <scope>IDENTIFICATION</scope>
</reference>
<dbReference type="AlphaFoldDB" id="A0A914KNG8"/>
<organism evidence="1 2">
    <name type="scientific">Meloidogyne incognita</name>
    <name type="common">Southern root-knot nematode worm</name>
    <name type="synonym">Oxyuris incognita</name>
    <dbReference type="NCBI Taxonomy" id="6306"/>
    <lineage>
        <taxon>Eukaryota</taxon>
        <taxon>Metazoa</taxon>
        <taxon>Ecdysozoa</taxon>
        <taxon>Nematoda</taxon>
        <taxon>Chromadorea</taxon>
        <taxon>Rhabditida</taxon>
        <taxon>Tylenchina</taxon>
        <taxon>Tylenchomorpha</taxon>
        <taxon>Tylenchoidea</taxon>
        <taxon>Meloidogynidae</taxon>
        <taxon>Meloidogyninae</taxon>
        <taxon>Meloidogyne</taxon>
        <taxon>Meloidogyne incognita group</taxon>
    </lineage>
</organism>
<evidence type="ECO:0000313" key="1">
    <source>
        <dbReference type="Proteomes" id="UP000887563"/>
    </source>
</evidence>
<protein>
    <submittedName>
        <fullName evidence="2">Candidate secreted effector</fullName>
    </submittedName>
</protein>
<keyword evidence="1" id="KW-1185">Reference proteome</keyword>
<dbReference type="Proteomes" id="UP000887563">
    <property type="component" value="Unplaced"/>
</dbReference>
<proteinExistence type="predicted"/>
<accession>A0A914KNG8</accession>